<dbReference type="Proteomes" id="UP001164929">
    <property type="component" value="Chromosome 19"/>
</dbReference>
<comment type="caution">
    <text evidence="1">The sequence shown here is derived from an EMBL/GenBank/DDBJ whole genome shotgun (WGS) entry which is preliminary data.</text>
</comment>
<name>A0AAD6PPP7_9ROSI</name>
<evidence type="ECO:0000313" key="1">
    <source>
        <dbReference type="EMBL" id="KAJ6952839.1"/>
    </source>
</evidence>
<reference evidence="1" key="1">
    <citation type="journal article" date="2023" name="Mol. Ecol. Resour.">
        <title>Chromosome-level genome assembly of a triploid poplar Populus alba 'Berolinensis'.</title>
        <authorList>
            <person name="Chen S."/>
            <person name="Yu Y."/>
            <person name="Wang X."/>
            <person name="Wang S."/>
            <person name="Zhang T."/>
            <person name="Zhou Y."/>
            <person name="He R."/>
            <person name="Meng N."/>
            <person name="Wang Y."/>
            <person name="Liu W."/>
            <person name="Liu Z."/>
            <person name="Liu J."/>
            <person name="Guo Q."/>
            <person name="Huang H."/>
            <person name="Sederoff R.R."/>
            <person name="Wang G."/>
            <person name="Qu G."/>
            <person name="Chen S."/>
        </authorList>
    </citation>
    <scope>NUCLEOTIDE SEQUENCE</scope>
    <source>
        <strain evidence="1">SC-2020</strain>
    </source>
</reference>
<sequence>MHPKKANVELTLILFAEYTFDKKELLSPQRGKKKERKKEFTSSIEMKALSPSGVRMYCVKALSKEDKLS</sequence>
<accession>A0AAD6PPP7</accession>
<proteinExistence type="predicted"/>
<protein>
    <submittedName>
        <fullName evidence="1">Uncharacterized protein</fullName>
    </submittedName>
</protein>
<evidence type="ECO:0000313" key="2">
    <source>
        <dbReference type="Proteomes" id="UP001164929"/>
    </source>
</evidence>
<dbReference type="EMBL" id="JAQIZT010000019">
    <property type="protein sequence ID" value="KAJ6952839.1"/>
    <property type="molecule type" value="Genomic_DNA"/>
</dbReference>
<dbReference type="AlphaFoldDB" id="A0AAD6PPP7"/>
<gene>
    <name evidence="1" type="ORF">NC653_041854</name>
</gene>
<organism evidence="1 2">
    <name type="scientific">Populus alba x Populus x berolinensis</name>
    <dbReference type="NCBI Taxonomy" id="444605"/>
    <lineage>
        <taxon>Eukaryota</taxon>
        <taxon>Viridiplantae</taxon>
        <taxon>Streptophyta</taxon>
        <taxon>Embryophyta</taxon>
        <taxon>Tracheophyta</taxon>
        <taxon>Spermatophyta</taxon>
        <taxon>Magnoliopsida</taxon>
        <taxon>eudicotyledons</taxon>
        <taxon>Gunneridae</taxon>
        <taxon>Pentapetalae</taxon>
        <taxon>rosids</taxon>
        <taxon>fabids</taxon>
        <taxon>Malpighiales</taxon>
        <taxon>Salicaceae</taxon>
        <taxon>Saliceae</taxon>
        <taxon>Populus</taxon>
    </lineage>
</organism>
<keyword evidence="2" id="KW-1185">Reference proteome</keyword>